<dbReference type="EMBL" id="JACHLR010000039">
    <property type="protein sequence ID" value="MBB4860951.1"/>
    <property type="molecule type" value="Genomic_DNA"/>
</dbReference>
<gene>
    <name evidence="1" type="ORF">HNO88_004297</name>
</gene>
<organism evidence="1 2">
    <name type="scientific">Novosphingobium chloroacetimidivorans</name>
    <dbReference type="NCBI Taxonomy" id="1428314"/>
    <lineage>
        <taxon>Bacteria</taxon>
        <taxon>Pseudomonadati</taxon>
        <taxon>Pseudomonadota</taxon>
        <taxon>Alphaproteobacteria</taxon>
        <taxon>Sphingomonadales</taxon>
        <taxon>Sphingomonadaceae</taxon>
        <taxon>Novosphingobium</taxon>
    </lineage>
</organism>
<comment type="caution">
    <text evidence="1">The sequence shown here is derived from an EMBL/GenBank/DDBJ whole genome shotgun (WGS) entry which is preliminary data.</text>
</comment>
<reference evidence="1 2" key="1">
    <citation type="submission" date="2020-08" db="EMBL/GenBank/DDBJ databases">
        <title>Functional genomics of gut bacteria from endangered species of beetles.</title>
        <authorList>
            <person name="Carlos-Shanley C."/>
        </authorList>
    </citation>
    <scope>NUCLEOTIDE SEQUENCE [LARGE SCALE GENOMIC DNA]</scope>
    <source>
        <strain evidence="1 2">S00245</strain>
    </source>
</reference>
<dbReference type="CDD" id="cd00299">
    <property type="entry name" value="GST_C_family"/>
    <property type="match status" value="1"/>
</dbReference>
<dbReference type="GO" id="GO:0016740">
    <property type="term" value="F:transferase activity"/>
    <property type="evidence" value="ECO:0007669"/>
    <property type="project" value="UniProtKB-KW"/>
</dbReference>
<dbReference type="InterPro" id="IPR036282">
    <property type="entry name" value="Glutathione-S-Trfase_C_sf"/>
</dbReference>
<sequence>MDRHLSDRRDWLPGGDEPTFADITMAAAIAFPNFPVNATPLDEGFEHDDGCSALDAPPAFLAAYADPNSGVPELDNRT</sequence>
<proteinExistence type="predicted"/>
<accession>A0A7W7KDQ3</accession>
<dbReference type="RefSeq" id="WP_184250549.1">
    <property type="nucleotide sequence ID" value="NZ_JACHLR010000039.1"/>
</dbReference>
<dbReference type="Proteomes" id="UP000555448">
    <property type="component" value="Unassembled WGS sequence"/>
</dbReference>
<keyword evidence="1" id="KW-0808">Transferase</keyword>
<keyword evidence="2" id="KW-1185">Reference proteome</keyword>
<dbReference type="AlphaFoldDB" id="A0A7W7KDQ3"/>
<name>A0A7W7KDQ3_9SPHN</name>
<dbReference type="SUPFAM" id="SSF47616">
    <property type="entry name" value="GST C-terminal domain-like"/>
    <property type="match status" value="1"/>
</dbReference>
<evidence type="ECO:0000313" key="1">
    <source>
        <dbReference type="EMBL" id="MBB4860951.1"/>
    </source>
</evidence>
<protein>
    <submittedName>
        <fullName evidence="1">Glutathione S-transferase</fullName>
    </submittedName>
</protein>
<evidence type="ECO:0000313" key="2">
    <source>
        <dbReference type="Proteomes" id="UP000555448"/>
    </source>
</evidence>